<proteinExistence type="predicted"/>
<accession>A0A9N7VNF1</accession>
<sequence>MRQGQSGAHYLAWGPFDMCNVENAEKTPQVLKLALSSAGACGCSTLHSSCSAPSYAAGTPQGYEVLQGLSPPRLFMNTESHVHHLSSPTAVATLAQGALRINSKQLCPPSHQAQQEATAIN</sequence>
<name>A0A9N7VNF1_PLEPL</name>
<evidence type="ECO:0000313" key="1">
    <source>
        <dbReference type="EMBL" id="CAB1453559.1"/>
    </source>
</evidence>
<keyword evidence="2" id="KW-1185">Reference proteome</keyword>
<dbReference type="AlphaFoldDB" id="A0A9N7VNF1"/>
<protein>
    <submittedName>
        <fullName evidence="1">Uncharacterized protein</fullName>
    </submittedName>
</protein>
<comment type="caution">
    <text evidence="1">The sequence shown here is derived from an EMBL/GenBank/DDBJ whole genome shotgun (WGS) entry which is preliminary data.</text>
</comment>
<organism evidence="1 2">
    <name type="scientific">Pleuronectes platessa</name>
    <name type="common">European plaice</name>
    <dbReference type="NCBI Taxonomy" id="8262"/>
    <lineage>
        <taxon>Eukaryota</taxon>
        <taxon>Metazoa</taxon>
        <taxon>Chordata</taxon>
        <taxon>Craniata</taxon>
        <taxon>Vertebrata</taxon>
        <taxon>Euteleostomi</taxon>
        <taxon>Actinopterygii</taxon>
        <taxon>Neopterygii</taxon>
        <taxon>Teleostei</taxon>
        <taxon>Neoteleostei</taxon>
        <taxon>Acanthomorphata</taxon>
        <taxon>Carangaria</taxon>
        <taxon>Pleuronectiformes</taxon>
        <taxon>Pleuronectoidei</taxon>
        <taxon>Pleuronectidae</taxon>
        <taxon>Pleuronectes</taxon>
    </lineage>
</organism>
<evidence type="ECO:0000313" key="2">
    <source>
        <dbReference type="Proteomes" id="UP001153269"/>
    </source>
</evidence>
<dbReference type="Proteomes" id="UP001153269">
    <property type="component" value="Unassembled WGS sequence"/>
</dbReference>
<reference evidence="1" key="1">
    <citation type="submission" date="2020-03" db="EMBL/GenBank/DDBJ databases">
        <authorList>
            <person name="Weist P."/>
        </authorList>
    </citation>
    <scope>NUCLEOTIDE SEQUENCE</scope>
</reference>
<dbReference type="EMBL" id="CADEAL010004176">
    <property type="protein sequence ID" value="CAB1453559.1"/>
    <property type="molecule type" value="Genomic_DNA"/>
</dbReference>
<gene>
    <name evidence="1" type="ORF">PLEPLA_LOCUS41313</name>
</gene>